<accession>A0A1Y6ECA5</accession>
<feature type="compositionally biased region" description="Low complexity" evidence="1">
    <location>
        <begin position="245"/>
        <end position="255"/>
    </location>
</feature>
<dbReference type="Proteomes" id="UP000194474">
    <property type="component" value="Unassembled WGS sequence"/>
</dbReference>
<feature type="signal peptide" evidence="2">
    <location>
        <begin position="1"/>
        <end position="20"/>
    </location>
</feature>
<dbReference type="EMBL" id="FXWK01000001">
    <property type="protein sequence ID" value="SMQ60126.1"/>
    <property type="molecule type" value="Genomic_DNA"/>
</dbReference>
<feature type="region of interest" description="Disordered" evidence="1">
    <location>
        <begin position="239"/>
        <end position="292"/>
    </location>
</feature>
<sequence length="292" mass="30010">MVMNYSKCRSRFLGAFSALAAAGLLSACATTAPLESYSPKAVVPTEAMLALSPGAGAILGVVQTGYVNATEQKISLDTRAKSPGTNYFTIQMFEAVAHSATPGGLQDVPLANMDLGGEARGTVNFADMKLSPYFVQNQYGPFGYSMGRTATADLCMYAWQRIAPERKPGGGVARGAINLRALICDQTKTEQELLDIMFQLRIKGVAGVARPAPEDIGAYGKVISPGGGVYGPANVLPPIAPPARPRASAPAAAAPAPAPAPAAQEDTIPSPSSSPLIPSPDGGGDVPIVPTP</sequence>
<evidence type="ECO:0000313" key="4">
    <source>
        <dbReference type="Proteomes" id="UP000194474"/>
    </source>
</evidence>
<feature type="compositionally biased region" description="Low complexity" evidence="1">
    <location>
        <begin position="268"/>
        <end position="280"/>
    </location>
</feature>
<evidence type="ECO:0000313" key="3">
    <source>
        <dbReference type="EMBL" id="SMQ60126.1"/>
    </source>
</evidence>
<feature type="chain" id="PRO_5013255330" evidence="2">
    <location>
        <begin position="21"/>
        <end position="292"/>
    </location>
</feature>
<proteinExistence type="predicted"/>
<keyword evidence="4" id="KW-1185">Reference proteome</keyword>
<evidence type="ECO:0000256" key="2">
    <source>
        <dbReference type="SAM" id="SignalP"/>
    </source>
</evidence>
<name>A0A1Y6ECA5_9HYPH</name>
<dbReference type="PROSITE" id="PS51257">
    <property type="entry name" value="PROKAR_LIPOPROTEIN"/>
    <property type="match status" value="1"/>
</dbReference>
<protein>
    <submittedName>
        <fullName evidence="3">Cellulose biosynthesis protein BcsN</fullName>
    </submittedName>
</protein>
<dbReference type="AlphaFoldDB" id="A0A1Y6ECA5"/>
<organism evidence="3 4">
    <name type="scientific">Devosia lucknowensis</name>
    <dbReference type="NCBI Taxonomy" id="1096929"/>
    <lineage>
        <taxon>Bacteria</taxon>
        <taxon>Pseudomonadati</taxon>
        <taxon>Pseudomonadota</taxon>
        <taxon>Alphaproteobacteria</taxon>
        <taxon>Hyphomicrobiales</taxon>
        <taxon>Devosiaceae</taxon>
        <taxon>Devosia</taxon>
    </lineage>
</organism>
<gene>
    <name evidence="3" type="ORF">SAMN06295905_0332</name>
</gene>
<dbReference type="Pfam" id="PF17038">
    <property type="entry name" value="CBP_BcsN"/>
    <property type="match status" value="1"/>
</dbReference>
<keyword evidence="2" id="KW-0732">Signal</keyword>
<reference evidence="4" key="1">
    <citation type="submission" date="2017-04" db="EMBL/GenBank/DDBJ databases">
        <authorList>
            <person name="Varghese N."/>
            <person name="Submissions S."/>
        </authorList>
    </citation>
    <scope>NUCLEOTIDE SEQUENCE [LARGE SCALE GENOMIC DNA]</scope>
</reference>
<evidence type="ECO:0000256" key="1">
    <source>
        <dbReference type="SAM" id="MobiDB-lite"/>
    </source>
</evidence>
<dbReference type="InterPro" id="IPR031482">
    <property type="entry name" value="CBP_BcsN"/>
</dbReference>